<feature type="binding site" evidence="5">
    <location>
        <position position="92"/>
    </location>
    <ligand>
        <name>AMP</name>
        <dbReference type="ChEBI" id="CHEBI:456215"/>
    </ligand>
</feature>
<dbReference type="Pfam" id="PF05191">
    <property type="entry name" value="ADK_lid"/>
    <property type="match status" value="1"/>
</dbReference>
<keyword evidence="3 5" id="KW-0547">Nucleotide-binding</keyword>
<protein>
    <recommendedName>
        <fullName evidence="5 7">Adenylate kinase</fullName>
        <shortName evidence="5">AK</shortName>
        <ecNumber evidence="5 7">2.7.4.3</ecNumber>
    </recommendedName>
    <alternativeName>
        <fullName evidence="5">ATP-AMP transphosphorylase</fullName>
    </alternativeName>
    <alternativeName>
        <fullName evidence="5">ATP:AMP phosphotransferase</fullName>
    </alternativeName>
    <alternativeName>
        <fullName evidence="5">Adenylate monophosphate kinase</fullName>
    </alternativeName>
</protein>
<comment type="domain">
    <text evidence="5">Consists of three domains, a large central CORE domain and two small peripheral domains, NMPbind and LID, which undergo movements during catalysis. The LID domain closes over the site of phosphoryl transfer upon ATP binding. Assembling and dissambling the active center during each catalytic cycle provides an effective means to prevent ATP hydrolysis.</text>
</comment>
<feature type="binding site" evidence="5">
    <location>
        <begin position="132"/>
        <end position="133"/>
    </location>
    <ligand>
        <name>ATP</name>
        <dbReference type="ChEBI" id="CHEBI:30616"/>
    </ligand>
</feature>
<dbReference type="InterPro" id="IPR006259">
    <property type="entry name" value="Adenyl_kin_sub"/>
</dbReference>
<reference evidence="9" key="1">
    <citation type="submission" date="2020-10" db="EMBL/GenBank/DDBJ databases">
        <title>Microbiome of the Black Sea water column analyzed by genome centric metagenomics.</title>
        <authorList>
            <person name="Cabello-Yeves P.J."/>
            <person name="Callieri C."/>
            <person name="Picazo A."/>
            <person name="Mehrshad M."/>
            <person name="Haro-Moreno J.M."/>
            <person name="Roda-Garcia J."/>
            <person name="Dzembekova N."/>
            <person name="Slabakova V."/>
            <person name="Slabakova N."/>
            <person name="Moncheva S."/>
            <person name="Rodriguez-Valera F."/>
        </authorList>
    </citation>
    <scope>NUCLEOTIDE SEQUENCE</scope>
    <source>
        <strain evidence="9">BS307-5m-G47</strain>
    </source>
</reference>
<dbReference type="NCBIfam" id="TIGR01351">
    <property type="entry name" value="adk"/>
    <property type="match status" value="1"/>
</dbReference>
<dbReference type="FunFam" id="3.40.50.300:FF:000106">
    <property type="entry name" value="Adenylate kinase mitochondrial"/>
    <property type="match status" value="1"/>
</dbReference>
<dbReference type="NCBIfam" id="NF001380">
    <property type="entry name" value="PRK00279.1-2"/>
    <property type="match status" value="1"/>
</dbReference>
<evidence type="ECO:0000256" key="6">
    <source>
        <dbReference type="RuleBase" id="RU003330"/>
    </source>
</evidence>
<feature type="binding site" evidence="5">
    <location>
        <position position="167"/>
    </location>
    <ligand>
        <name>AMP</name>
        <dbReference type="ChEBI" id="CHEBI:456215"/>
    </ligand>
</feature>
<comment type="catalytic activity">
    <reaction evidence="5 7">
        <text>AMP + ATP = 2 ADP</text>
        <dbReference type="Rhea" id="RHEA:12973"/>
        <dbReference type="ChEBI" id="CHEBI:30616"/>
        <dbReference type="ChEBI" id="CHEBI:456215"/>
        <dbReference type="ChEBI" id="CHEBI:456216"/>
        <dbReference type="EC" id="2.7.4.3"/>
    </reaction>
</comment>
<comment type="similarity">
    <text evidence="5 6">Belongs to the adenylate kinase family.</text>
</comment>
<dbReference type="Pfam" id="PF00406">
    <property type="entry name" value="ADK"/>
    <property type="match status" value="1"/>
</dbReference>
<dbReference type="Proteomes" id="UP000704935">
    <property type="component" value="Unassembled WGS sequence"/>
</dbReference>
<keyword evidence="5" id="KW-0963">Cytoplasm</keyword>
<comment type="caution">
    <text evidence="5">Lacks conserved residue(s) required for the propagation of feature annotation.</text>
</comment>
<dbReference type="AlphaFoldDB" id="A0A937LJ21"/>
<dbReference type="GO" id="GO:0044209">
    <property type="term" value="P:AMP salvage"/>
    <property type="evidence" value="ECO:0007669"/>
    <property type="project" value="UniProtKB-UniRule"/>
</dbReference>
<feature type="binding site" evidence="5">
    <location>
        <begin position="57"/>
        <end position="59"/>
    </location>
    <ligand>
        <name>AMP</name>
        <dbReference type="ChEBI" id="CHEBI:456215"/>
    </ligand>
</feature>
<dbReference type="GO" id="GO:0004017">
    <property type="term" value="F:AMP kinase activity"/>
    <property type="evidence" value="ECO:0007669"/>
    <property type="project" value="UniProtKB-UniRule"/>
</dbReference>
<dbReference type="PRINTS" id="PR00094">
    <property type="entry name" value="ADENYLTKNASE"/>
</dbReference>
<evidence type="ECO:0000259" key="8">
    <source>
        <dbReference type="Pfam" id="PF05191"/>
    </source>
</evidence>
<keyword evidence="1 5" id="KW-0808">Transferase</keyword>
<gene>
    <name evidence="5 9" type="primary">adk</name>
    <name evidence="9" type="ORF">ISQ61_02735</name>
</gene>
<dbReference type="InterPro" id="IPR033690">
    <property type="entry name" value="Adenylat_kinase_CS"/>
</dbReference>
<feature type="domain" description="Adenylate kinase active site lid" evidence="8">
    <location>
        <begin position="123"/>
        <end position="158"/>
    </location>
</feature>
<evidence type="ECO:0000256" key="5">
    <source>
        <dbReference type="HAMAP-Rule" id="MF_00235"/>
    </source>
</evidence>
<feature type="binding site" evidence="5">
    <location>
        <position position="31"/>
    </location>
    <ligand>
        <name>AMP</name>
        <dbReference type="ChEBI" id="CHEBI:456215"/>
    </ligand>
</feature>
<keyword evidence="4 5" id="KW-0418">Kinase</keyword>
<keyword evidence="5 7" id="KW-0067">ATP-binding</keyword>
<dbReference type="HAMAP" id="MF_00235">
    <property type="entry name" value="Adenylate_kinase_Adk"/>
    <property type="match status" value="1"/>
</dbReference>
<evidence type="ECO:0000256" key="2">
    <source>
        <dbReference type="ARBA" id="ARBA00022727"/>
    </source>
</evidence>
<dbReference type="PANTHER" id="PTHR23359">
    <property type="entry name" value="NUCLEOTIDE KINASE"/>
    <property type="match status" value="1"/>
</dbReference>
<dbReference type="Gene3D" id="3.40.50.300">
    <property type="entry name" value="P-loop containing nucleotide triphosphate hydrolases"/>
    <property type="match status" value="1"/>
</dbReference>
<evidence type="ECO:0000313" key="10">
    <source>
        <dbReference type="Proteomes" id="UP000704935"/>
    </source>
</evidence>
<dbReference type="SUPFAM" id="SSF52540">
    <property type="entry name" value="P-loop containing nucleoside triphosphate hydrolases"/>
    <property type="match status" value="1"/>
</dbReference>
<comment type="caution">
    <text evidence="9">The sequence shown here is derived from an EMBL/GenBank/DDBJ whole genome shotgun (WGS) entry which is preliminary data.</text>
</comment>
<comment type="subunit">
    <text evidence="5 7">Monomer.</text>
</comment>
<dbReference type="NCBIfam" id="NF001379">
    <property type="entry name" value="PRK00279.1-1"/>
    <property type="match status" value="1"/>
</dbReference>
<dbReference type="GO" id="GO:0005737">
    <property type="term" value="C:cytoplasm"/>
    <property type="evidence" value="ECO:0007669"/>
    <property type="project" value="UniProtKB-SubCell"/>
</dbReference>
<feature type="binding site" evidence="5">
    <location>
        <position position="36"/>
    </location>
    <ligand>
        <name>AMP</name>
        <dbReference type="ChEBI" id="CHEBI:456215"/>
    </ligand>
</feature>
<dbReference type="InterPro" id="IPR007862">
    <property type="entry name" value="Adenylate_kinase_lid-dom"/>
</dbReference>
<evidence type="ECO:0000256" key="7">
    <source>
        <dbReference type="RuleBase" id="RU003331"/>
    </source>
</evidence>
<comment type="function">
    <text evidence="5">Catalyzes the reversible transfer of the terminal phosphate group between ATP and AMP. Plays an important role in cellular energy homeostasis and in adenine nucleotide metabolism.</text>
</comment>
<evidence type="ECO:0000313" key="9">
    <source>
        <dbReference type="EMBL" id="MBL6820147.1"/>
    </source>
</evidence>
<feature type="binding site" evidence="5">
    <location>
        <position position="123"/>
    </location>
    <ligand>
        <name>ATP</name>
        <dbReference type="ChEBI" id="CHEBI:30616"/>
    </ligand>
</feature>
<dbReference type="NCBIfam" id="NF001381">
    <property type="entry name" value="PRK00279.1-3"/>
    <property type="match status" value="1"/>
</dbReference>
<evidence type="ECO:0000256" key="3">
    <source>
        <dbReference type="ARBA" id="ARBA00022741"/>
    </source>
</evidence>
<comment type="pathway">
    <text evidence="5">Purine metabolism; AMP biosynthesis via salvage pathway; AMP from ADP: step 1/1.</text>
</comment>
<keyword evidence="2 5" id="KW-0545">Nucleotide biosynthesis</keyword>
<dbReference type="InterPro" id="IPR027417">
    <property type="entry name" value="P-loop_NTPase"/>
</dbReference>
<dbReference type="InterPro" id="IPR000850">
    <property type="entry name" value="Adenylat/UMP-CMP_kin"/>
</dbReference>
<feature type="binding site" evidence="5">
    <location>
        <position position="156"/>
    </location>
    <ligand>
        <name>AMP</name>
        <dbReference type="ChEBI" id="CHEBI:456215"/>
    </ligand>
</feature>
<dbReference type="EC" id="2.7.4.3" evidence="5 7"/>
<evidence type="ECO:0000256" key="4">
    <source>
        <dbReference type="ARBA" id="ARBA00022777"/>
    </source>
</evidence>
<dbReference type="CDD" id="cd01428">
    <property type="entry name" value="ADK"/>
    <property type="match status" value="1"/>
</dbReference>
<organism evidence="9 10">
    <name type="scientific">SAR86 cluster bacterium</name>
    <dbReference type="NCBI Taxonomy" id="2030880"/>
    <lineage>
        <taxon>Bacteria</taxon>
        <taxon>Pseudomonadati</taxon>
        <taxon>Pseudomonadota</taxon>
        <taxon>Gammaproteobacteria</taxon>
        <taxon>SAR86 cluster</taxon>
    </lineage>
</organism>
<name>A0A937LJ21_9GAMM</name>
<proteinExistence type="inferred from homology"/>
<comment type="subcellular location">
    <subcellularLocation>
        <location evidence="5 7">Cytoplasm</location>
    </subcellularLocation>
</comment>
<dbReference type="GO" id="GO:0005524">
    <property type="term" value="F:ATP binding"/>
    <property type="evidence" value="ECO:0007669"/>
    <property type="project" value="UniProtKB-UniRule"/>
</dbReference>
<sequence length="210" mass="23754">MRIILLGMPGAGKGTQAQIIEEELAIANVSTGAILREVSKSKSELGQKVQIYLNSGQLVPDEIIIEMLVERISKDDCNNGFILDGFPRNIEQAKSLDQAGVSIDLVIYLKILEEQIIDRMSGRRIHLPSGRSYHITFNPPKVDGKDDLTGEDLIQRSDDEPEVIKKRLEVYFNETEPMLDFYNNKDIKFYEIDASEPVKTVTEKIFKIIN</sequence>
<dbReference type="PROSITE" id="PS00113">
    <property type="entry name" value="ADENYLATE_KINASE"/>
    <property type="match status" value="1"/>
</dbReference>
<feature type="binding site" evidence="5">
    <location>
        <begin position="85"/>
        <end position="88"/>
    </location>
    <ligand>
        <name>AMP</name>
        <dbReference type="ChEBI" id="CHEBI:456215"/>
    </ligand>
</feature>
<accession>A0A937LJ21</accession>
<feature type="region of interest" description="NMP" evidence="5">
    <location>
        <begin position="30"/>
        <end position="59"/>
    </location>
</feature>
<evidence type="ECO:0000256" key="1">
    <source>
        <dbReference type="ARBA" id="ARBA00022679"/>
    </source>
</evidence>
<dbReference type="EMBL" id="JADHQA010000010">
    <property type="protein sequence ID" value="MBL6820147.1"/>
    <property type="molecule type" value="Genomic_DNA"/>
</dbReference>
<feature type="binding site" evidence="5">
    <location>
        <begin position="10"/>
        <end position="15"/>
    </location>
    <ligand>
        <name>ATP</name>
        <dbReference type="ChEBI" id="CHEBI:30616"/>
    </ligand>
</feature>
<feature type="region of interest" description="LID" evidence="5">
    <location>
        <begin position="122"/>
        <end position="159"/>
    </location>
</feature>
<feature type="binding site" evidence="5">
    <location>
        <position position="196"/>
    </location>
    <ligand>
        <name>ATP</name>
        <dbReference type="ChEBI" id="CHEBI:30616"/>
    </ligand>
</feature>